<keyword evidence="8" id="KW-0456">Lyase</keyword>
<evidence type="ECO:0000256" key="4">
    <source>
        <dbReference type="ARBA" id="ARBA00022723"/>
    </source>
</evidence>
<dbReference type="CDD" id="cd07038">
    <property type="entry name" value="TPP_PYR_PDC_IPDC_like"/>
    <property type="match status" value="1"/>
</dbReference>
<evidence type="ECO:0000256" key="9">
    <source>
        <dbReference type="PIRSR" id="PIRSR036565-2"/>
    </source>
</evidence>
<keyword evidence="5" id="KW-0210">Decarboxylase</keyword>
<evidence type="ECO:0000259" key="10">
    <source>
        <dbReference type="Pfam" id="PF00205"/>
    </source>
</evidence>
<dbReference type="InterPro" id="IPR029061">
    <property type="entry name" value="THDP-binding"/>
</dbReference>
<dbReference type="Gene3D" id="3.40.50.1220">
    <property type="entry name" value="TPP-binding domain"/>
    <property type="match status" value="1"/>
</dbReference>
<dbReference type="Gene3D" id="3.40.50.970">
    <property type="match status" value="4"/>
</dbReference>
<dbReference type="GO" id="GO:0005634">
    <property type="term" value="C:nucleus"/>
    <property type="evidence" value="ECO:0007669"/>
    <property type="project" value="TreeGrafter"/>
</dbReference>
<dbReference type="InterPro" id="IPR012110">
    <property type="entry name" value="PDC/IPDC-like"/>
</dbReference>
<name>A0AA38XGF0_9EURO</name>
<dbReference type="InterPro" id="IPR012000">
    <property type="entry name" value="Thiamin_PyroP_enz_cen_dom"/>
</dbReference>
<dbReference type="AlphaFoldDB" id="A0AA38XGF0"/>
<dbReference type="InterPro" id="IPR011766">
    <property type="entry name" value="TPP_enzyme_TPP-bd"/>
</dbReference>
<evidence type="ECO:0000256" key="5">
    <source>
        <dbReference type="ARBA" id="ARBA00022793"/>
    </source>
</evidence>
<dbReference type="InterPro" id="IPR047213">
    <property type="entry name" value="TPP_PYR_PDC_IPDC-like"/>
</dbReference>
<dbReference type="SUPFAM" id="SSF52467">
    <property type="entry name" value="DHS-like NAD/FAD-binding domain"/>
    <property type="match status" value="1"/>
</dbReference>
<protein>
    <recommendedName>
        <fullName evidence="3">Pyruvate decarboxylase</fullName>
    </recommendedName>
</protein>
<evidence type="ECO:0000256" key="8">
    <source>
        <dbReference type="ARBA" id="ARBA00023239"/>
    </source>
</evidence>
<proteinExistence type="inferred from homology"/>
<dbReference type="SUPFAM" id="SSF52518">
    <property type="entry name" value="Thiamin diphosphate-binding fold (THDP-binding)"/>
    <property type="match status" value="2"/>
</dbReference>
<feature type="domain" description="Thiamine pyrophosphate enzyme TPP-binding" evidence="11">
    <location>
        <begin position="390"/>
        <end position="448"/>
    </location>
</feature>
<dbReference type="GO" id="GO:0004737">
    <property type="term" value="F:pyruvate decarboxylase activity"/>
    <property type="evidence" value="ECO:0007669"/>
    <property type="project" value="TreeGrafter"/>
</dbReference>
<gene>
    <name evidence="12" type="ORF">H2200_002900</name>
</gene>
<dbReference type="Pfam" id="PF00205">
    <property type="entry name" value="TPP_enzyme_M"/>
    <property type="match status" value="1"/>
</dbReference>
<feature type="domain" description="Thiamine pyrophosphate enzyme central" evidence="10">
    <location>
        <begin position="182"/>
        <end position="317"/>
    </location>
</feature>
<dbReference type="GO" id="GO:0000949">
    <property type="term" value="P:aromatic amino acid family catabolic process to alcohol via Ehrlich pathway"/>
    <property type="evidence" value="ECO:0007669"/>
    <property type="project" value="TreeGrafter"/>
</dbReference>
<evidence type="ECO:0000259" key="11">
    <source>
        <dbReference type="Pfam" id="PF02775"/>
    </source>
</evidence>
<evidence type="ECO:0000256" key="2">
    <source>
        <dbReference type="ARBA" id="ARBA00007812"/>
    </source>
</evidence>
<keyword evidence="7" id="KW-0786">Thiamine pyrophosphate</keyword>
<feature type="binding site" evidence="9">
    <location>
        <position position="427"/>
    </location>
    <ligand>
        <name>Mg(2+)</name>
        <dbReference type="ChEBI" id="CHEBI:18420"/>
    </ligand>
</feature>
<dbReference type="InterPro" id="IPR029035">
    <property type="entry name" value="DHS-like_NAD/FAD-binding_dom"/>
</dbReference>
<accession>A0AA38XGF0</accession>
<comment type="caution">
    <text evidence="12">The sequence shown here is derived from an EMBL/GenBank/DDBJ whole genome shotgun (WGS) entry which is preliminary data.</text>
</comment>
<evidence type="ECO:0000256" key="3">
    <source>
        <dbReference type="ARBA" id="ARBA00014422"/>
    </source>
</evidence>
<dbReference type="PANTHER" id="PTHR43452:SF30">
    <property type="entry name" value="PYRUVATE DECARBOXYLASE ISOZYME 1-RELATED"/>
    <property type="match status" value="1"/>
</dbReference>
<dbReference type="Proteomes" id="UP001172673">
    <property type="component" value="Unassembled WGS sequence"/>
</dbReference>
<dbReference type="GO" id="GO:0005829">
    <property type="term" value="C:cytosol"/>
    <property type="evidence" value="ECO:0007669"/>
    <property type="project" value="TreeGrafter"/>
</dbReference>
<comment type="cofactor">
    <cofactor evidence="9">
        <name>Mg(2+)</name>
        <dbReference type="ChEBI" id="CHEBI:18420"/>
    </cofactor>
    <text evidence="9">Binds 1 Mg(2+) per subunit.</text>
</comment>
<keyword evidence="13" id="KW-1185">Reference proteome</keyword>
<keyword evidence="4 9" id="KW-0479">Metal-binding</keyword>
<dbReference type="GO" id="GO:0000287">
    <property type="term" value="F:magnesium ion binding"/>
    <property type="evidence" value="ECO:0007669"/>
    <property type="project" value="InterPro"/>
</dbReference>
<dbReference type="EMBL" id="JAPDRK010000004">
    <property type="protein sequence ID" value="KAJ9612959.1"/>
    <property type="molecule type" value="Genomic_DNA"/>
</dbReference>
<dbReference type="PIRSF" id="PIRSF036565">
    <property type="entry name" value="Pyruvt_ip_decrb"/>
    <property type="match status" value="1"/>
</dbReference>
<sequence length="524" mass="58025">MTGSIDLTLYLFRRLRQLGIKFLHGVPGDYNLSALDYLSQADLKWVGNCNELNGGENLSAINAHAGAFAERVPVVHIVGTAASNMRTVKDMIFHHTLGNYDYGAFARCYEAVSVGHLSLRDPKFAPAQIDNILLECWLKKGPVYIDLPMDMVSVKVDGSRLKTPLLLQYPSNQKGVEEEAVTNIITALSAAQRPCILIGMWALRQKATFDIERLTKVTMLPTFVTTLAQGGADEASPYYKGIYSGRGSQSKTKELFEQSDLVLHIGPHNTDVSTFIGSAKIAQDTSINIYQDRIELQGHEYPGLYLNSTIKALVDKLESSKINFRVWAEESRVKSAQITNGFNGDSEITHDWLWPHISDYLRQGDIVVAETGTASFGIFDTTLPKDCILINPSIWASIGYGVGGAQGAALAAKDEGRGRHTIVFEGDCSFQLTCQELSTMIRHDLKVLSYNDIARWNYADILGVFEGPTKKTRSYQVRKASELLGLLADDEFGNFPGVQLVEMFMPPLDVPRFLRKLSEKIKGT</sequence>
<keyword evidence="6 9" id="KW-0460">Magnesium</keyword>
<dbReference type="GO" id="GO:0030976">
    <property type="term" value="F:thiamine pyrophosphate binding"/>
    <property type="evidence" value="ECO:0007669"/>
    <property type="project" value="InterPro"/>
</dbReference>
<evidence type="ECO:0000313" key="12">
    <source>
        <dbReference type="EMBL" id="KAJ9612959.1"/>
    </source>
</evidence>
<dbReference type="PANTHER" id="PTHR43452">
    <property type="entry name" value="PYRUVATE DECARBOXYLASE"/>
    <property type="match status" value="1"/>
</dbReference>
<evidence type="ECO:0000256" key="7">
    <source>
        <dbReference type="ARBA" id="ARBA00023052"/>
    </source>
</evidence>
<organism evidence="12 13">
    <name type="scientific">Cladophialophora chaetospira</name>
    <dbReference type="NCBI Taxonomy" id="386627"/>
    <lineage>
        <taxon>Eukaryota</taxon>
        <taxon>Fungi</taxon>
        <taxon>Dikarya</taxon>
        <taxon>Ascomycota</taxon>
        <taxon>Pezizomycotina</taxon>
        <taxon>Eurotiomycetes</taxon>
        <taxon>Chaetothyriomycetidae</taxon>
        <taxon>Chaetothyriales</taxon>
        <taxon>Herpotrichiellaceae</taxon>
        <taxon>Cladophialophora</taxon>
    </lineage>
</organism>
<comment type="similarity">
    <text evidence="2">Belongs to the TPP enzyme family.</text>
</comment>
<evidence type="ECO:0000256" key="6">
    <source>
        <dbReference type="ARBA" id="ARBA00022842"/>
    </source>
</evidence>
<reference evidence="12" key="1">
    <citation type="submission" date="2022-10" db="EMBL/GenBank/DDBJ databases">
        <title>Culturing micro-colonial fungi from biological soil crusts in the Mojave desert and describing Neophaeococcomyces mojavensis, and introducing the new genera and species Taxawa tesnikishii.</title>
        <authorList>
            <person name="Kurbessoian T."/>
            <person name="Stajich J.E."/>
        </authorList>
    </citation>
    <scope>NUCLEOTIDE SEQUENCE</scope>
    <source>
        <strain evidence="12">TK_41</strain>
    </source>
</reference>
<evidence type="ECO:0000256" key="1">
    <source>
        <dbReference type="ARBA" id="ARBA00001964"/>
    </source>
</evidence>
<dbReference type="Pfam" id="PF02775">
    <property type="entry name" value="TPP_enzyme_C"/>
    <property type="match status" value="1"/>
</dbReference>
<comment type="cofactor">
    <cofactor evidence="1">
        <name>thiamine diphosphate</name>
        <dbReference type="ChEBI" id="CHEBI:58937"/>
    </cofactor>
</comment>
<evidence type="ECO:0000313" key="13">
    <source>
        <dbReference type="Proteomes" id="UP001172673"/>
    </source>
</evidence>